<proteinExistence type="predicted"/>
<evidence type="ECO:0000313" key="3">
    <source>
        <dbReference type="EMBL" id="KAF7381715.1"/>
    </source>
</evidence>
<reference evidence="3" key="1">
    <citation type="journal article" date="2020" name="G3 (Bethesda)">
        <title>High-Quality Assemblies for Three Invasive Social Wasps from the &lt;i&gt;Vespula&lt;/i&gt; Genus.</title>
        <authorList>
            <person name="Harrop T.W.R."/>
            <person name="Guhlin J."/>
            <person name="McLaughlin G.M."/>
            <person name="Permina E."/>
            <person name="Stockwell P."/>
            <person name="Gilligan J."/>
            <person name="Le Lec M.F."/>
            <person name="Gruber M.A.M."/>
            <person name="Quinn O."/>
            <person name="Lovegrove M."/>
            <person name="Duncan E.J."/>
            <person name="Remnant E.J."/>
            <person name="Van Eeckhoven J."/>
            <person name="Graham B."/>
            <person name="Knapp R.A."/>
            <person name="Langford K.W."/>
            <person name="Kronenberg Z."/>
            <person name="Press M.O."/>
            <person name="Eacker S.M."/>
            <person name="Wilson-Rankin E.E."/>
            <person name="Purcell J."/>
            <person name="Lester P.J."/>
            <person name="Dearden P.K."/>
        </authorList>
    </citation>
    <scope>NUCLEOTIDE SEQUENCE</scope>
    <source>
        <strain evidence="3">Linc-1</strain>
    </source>
</reference>
<feature type="compositionally biased region" description="Gly residues" evidence="1">
    <location>
        <begin position="39"/>
        <end position="52"/>
    </location>
</feature>
<dbReference type="Proteomes" id="UP000617340">
    <property type="component" value="Unassembled WGS sequence"/>
</dbReference>
<keyword evidence="4" id="KW-1185">Reference proteome</keyword>
<keyword evidence="2" id="KW-0472">Membrane</keyword>
<evidence type="ECO:0000313" key="4">
    <source>
        <dbReference type="Proteomes" id="UP000617340"/>
    </source>
</evidence>
<protein>
    <submittedName>
        <fullName evidence="3">Uncharacterized protein</fullName>
    </submittedName>
</protein>
<organism evidence="3 4">
    <name type="scientific">Vespula germanica</name>
    <name type="common">German yellow jacket</name>
    <name type="synonym">Paravespula germanica</name>
    <dbReference type="NCBI Taxonomy" id="30212"/>
    <lineage>
        <taxon>Eukaryota</taxon>
        <taxon>Metazoa</taxon>
        <taxon>Ecdysozoa</taxon>
        <taxon>Arthropoda</taxon>
        <taxon>Hexapoda</taxon>
        <taxon>Insecta</taxon>
        <taxon>Pterygota</taxon>
        <taxon>Neoptera</taxon>
        <taxon>Endopterygota</taxon>
        <taxon>Hymenoptera</taxon>
        <taxon>Apocrita</taxon>
        <taxon>Aculeata</taxon>
        <taxon>Vespoidea</taxon>
        <taxon>Vespidae</taxon>
        <taxon>Vespinae</taxon>
        <taxon>Vespula</taxon>
    </lineage>
</organism>
<dbReference type="EMBL" id="JACSDZ010000021">
    <property type="protein sequence ID" value="KAF7381715.1"/>
    <property type="molecule type" value="Genomic_DNA"/>
</dbReference>
<comment type="caution">
    <text evidence="3">The sequence shown here is derived from an EMBL/GenBank/DDBJ whole genome shotgun (WGS) entry which is preliminary data.</text>
</comment>
<gene>
    <name evidence="3" type="ORF">HZH68_015588</name>
</gene>
<dbReference type="AlphaFoldDB" id="A0A834J566"/>
<feature type="region of interest" description="Disordered" evidence="1">
    <location>
        <begin position="34"/>
        <end position="74"/>
    </location>
</feature>
<evidence type="ECO:0000256" key="2">
    <source>
        <dbReference type="SAM" id="Phobius"/>
    </source>
</evidence>
<keyword evidence="2" id="KW-0812">Transmembrane</keyword>
<accession>A0A834J566</accession>
<evidence type="ECO:0000256" key="1">
    <source>
        <dbReference type="SAM" id="MobiDB-lite"/>
    </source>
</evidence>
<keyword evidence="2" id="KW-1133">Transmembrane helix</keyword>
<sequence length="107" mass="10813">MQGELVSRYLTAAAAIKRRLRFRGGLPMGLLPTTCHPGSRGGDGGGGGGGGRLKSVRETSAVEARNGDTATRRDGHICRRPSAVAVAFAVAVAVAAVTVTIAAKLSA</sequence>
<feature type="transmembrane region" description="Helical" evidence="2">
    <location>
        <begin position="82"/>
        <end position="103"/>
    </location>
</feature>
<name>A0A834J566_VESGE</name>